<dbReference type="SUPFAM" id="SSF51905">
    <property type="entry name" value="FAD/NAD(P)-binding domain"/>
    <property type="match status" value="1"/>
</dbReference>
<dbReference type="AlphaFoldDB" id="A0A1B6JVY6"/>
<dbReference type="EMBL" id="GECU01004364">
    <property type="protein sequence ID" value="JAT03343.1"/>
    <property type="molecule type" value="Transcribed_RNA"/>
</dbReference>
<evidence type="ECO:0000256" key="5">
    <source>
        <dbReference type="PIRSR" id="PIRSR000137-2"/>
    </source>
</evidence>
<dbReference type="GO" id="GO:0050660">
    <property type="term" value="F:flavin adenine dinucleotide binding"/>
    <property type="evidence" value="ECO:0007669"/>
    <property type="project" value="InterPro"/>
</dbReference>
<comment type="similarity">
    <text evidence="2 6">Belongs to the GMC oxidoreductase family.</text>
</comment>
<evidence type="ECO:0000259" key="8">
    <source>
        <dbReference type="PROSITE" id="PS00623"/>
    </source>
</evidence>
<dbReference type="Gene3D" id="3.50.50.60">
    <property type="entry name" value="FAD/NAD(P)-binding domain"/>
    <property type="match status" value="1"/>
</dbReference>
<dbReference type="Pfam" id="PF05199">
    <property type="entry name" value="GMC_oxred_C"/>
    <property type="match status" value="1"/>
</dbReference>
<dbReference type="SUPFAM" id="SSF54373">
    <property type="entry name" value="FAD-linked reductases, C-terminal domain"/>
    <property type="match status" value="1"/>
</dbReference>
<name>A0A1B6JVY6_9HEMI</name>
<feature type="signal peptide" evidence="7">
    <location>
        <begin position="1"/>
        <end position="31"/>
    </location>
</feature>
<feature type="domain" description="Glucose-methanol-choline oxidoreductase N-terminal" evidence="9">
    <location>
        <begin position="375"/>
        <end position="389"/>
    </location>
</feature>
<keyword evidence="7" id="KW-0732">Signal</keyword>
<feature type="chain" id="PRO_5008586069" description="Glucose-methanol-choline oxidoreductase N-terminal domain-containing protein" evidence="7">
    <location>
        <begin position="32"/>
        <end position="676"/>
    </location>
</feature>
<dbReference type="InterPro" id="IPR000172">
    <property type="entry name" value="GMC_OxRdtase_N"/>
</dbReference>
<dbReference type="GO" id="GO:0016614">
    <property type="term" value="F:oxidoreductase activity, acting on CH-OH group of donors"/>
    <property type="evidence" value="ECO:0007669"/>
    <property type="project" value="InterPro"/>
</dbReference>
<evidence type="ECO:0000256" key="1">
    <source>
        <dbReference type="ARBA" id="ARBA00001974"/>
    </source>
</evidence>
<accession>A0A1B6JVY6</accession>
<dbReference type="Gene3D" id="3.30.560.10">
    <property type="entry name" value="Glucose Oxidase, domain 3"/>
    <property type="match status" value="1"/>
</dbReference>
<keyword evidence="4 5" id="KW-0274">FAD</keyword>
<proteinExistence type="inferred from homology"/>
<dbReference type="PANTHER" id="PTHR11552">
    <property type="entry name" value="GLUCOSE-METHANOL-CHOLINE GMC OXIDOREDUCTASE"/>
    <property type="match status" value="1"/>
</dbReference>
<dbReference type="PROSITE" id="PS00623">
    <property type="entry name" value="GMC_OXRED_1"/>
    <property type="match status" value="1"/>
</dbReference>
<organism evidence="10">
    <name type="scientific">Homalodisca liturata</name>
    <dbReference type="NCBI Taxonomy" id="320908"/>
    <lineage>
        <taxon>Eukaryota</taxon>
        <taxon>Metazoa</taxon>
        <taxon>Ecdysozoa</taxon>
        <taxon>Arthropoda</taxon>
        <taxon>Hexapoda</taxon>
        <taxon>Insecta</taxon>
        <taxon>Pterygota</taxon>
        <taxon>Neoptera</taxon>
        <taxon>Paraneoptera</taxon>
        <taxon>Hemiptera</taxon>
        <taxon>Auchenorrhyncha</taxon>
        <taxon>Membracoidea</taxon>
        <taxon>Cicadellidae</taxon>
        <taxon>Cicadellinae</taxon>
        <taxon>Proconiini</taxon>
        <taxon>Homalodisca</taxon>
    </lineage>
</organism>
<protein>
    <recommendedName>
        <fullName evidence="8 9">Glucose-methanol-choline oxidoreductase N-terminal domain-containing protein</fullName>
    </recommendedName>
</protein>
<sequence>MPTLAGFASWTTHAALAIAFIFCDLIKKSESAGTKCYSGSSAMDNEVCDLPMTWYSDGNTCSWVHYLCTVNSSDFAEQTINALNYDLQLAEIDLANPKHYPTQYNPTNGEIFDFIVVGAGSAGTVLANRLTEVSGWKVLLLEAGGNPTKATEVPLYVNSLQTPELDWMYKTYPSPYNCLGMVNKSCKWARGKVLGGSSTINYMMYVRGNHRDYDNWAENGNDGWSYQDILPYFKKSEDMRSVEILTTEDAGVYHGTGGYLKVESWNTPEVDILMETFGKGMEEVGYSFNTDYNGQHQTGYTKTQGTLLDGRRCNTAKAFLSPIKDRPNLKVSKYSLATKILIDKNLSQAYGVHFINHKGESIEVYAKKEVILSAGAINSPKLLMLSGIGPAQHLVELGIPIIKNLSVGENLQDHVFMTGIPMTVDYDLPSFSPVKSMYDFLMKRTSRLSSLSTFAYVTFFNTLTGVDPPDFQLINLGFGKNNSIDLQEFLALFNHQDYIVNEFIKIIEHSFTFVLLPTLITPQSRGRILLQSSDPEVDPVIIPGYFSDKSDIEAFLRVYDFLSLFTQTDAMKNINATLHEIRISACEIHTFTSTEYRECALRHLTASAYHYAGTCKMGPSSDYTAVVNPDLKVHGIQGLRVIDASIMPTVVRGNTNAACVMIAEKASDLVKNTWLT</sequence>
<evidence type="ECO:0000256" key="7">
    <source>
        <dbReference type="SAM" id="SignalP"/>
    </source>
</evidence>
<evidence type="ECO:0000259" key="9">
    <source>
        <dbReference type="PROSITE" id="PS00624"/>
    </source>
</evidence>
<dbReference type="PIRSF" id="PIRSF000137">
    <property type="entry name" value="Alcohol_oxidase"/>
    <property type="match status" value="1"/>
</dbReference>
<comment type="cofactor">
    <cofactor evidence="1 5">
        <name>FAD</name>
        <dbReference type="ChEBI" id="CHEBI:57692"/>
    </cofactor>
</comment>
<gene>
    <name evidence="10" type="ORF">g.12116</name>
</gene>
<reference evidence="10" key="1">
    <citation type="submission" date="2015-11" db="EMBL/GenBank/DDBJ databases">
        <title>De novo transcriptome assembly of four potential Pierce s Disease insect vectors from Arizona vineyards.</title>
        <authorList>
            <person name="Tassone E.E."/>
        </authorList>
    </citation>
    <scope>NUCLEOTIDE SEQUENCE</scope>
</reference>
<keyword evidence="3 6" id="KW-0285">Flavoprotein</keyword>
<feature type="domain" description="Glucose-methanol-choline oxidoreductase N-terminal" evidence="8">
    <location>
        <begin position="191"/>
        <end position="214"/>
    </location>
</feature>
<dbReference type="PROSITE" id="PS00624">
    <property type="entry name" value="GMC_OXRED_2"/>
    <property type="match status" value="1"/>
</dbReference>
<evidence type="ECO:0000313" key="10">
    <source>
        <dbReference type="EMBL" id="JAT03343.1"/>
    </source>
</evidence>
<evidence type="ECO:0000256" key="4">
    <source>
        <dbReference type="ARBA" id="ARBA00022827"/>
    </source>
</evidence>
<evidence type="ECO:0000256" key="2">
    <source>
        <dbReference type="ARBA" id="ARBA00010790"/>
    </source>
</evidence>
<feature type="binding site" evidence="5">
    <location>
        <position position="193"/>
    </location>
    <ligand>
        <name>FAD</name>
        <dbReference type="ChEBI" id="CHEBI:57692"/>
    </ligand>
</feature>
<dbReference type="Pfam" id="PF00732">
    <property type="entry name" value="GMC_oxred_N"/>
    <property type="match status" value="1"/>
</dbReference>
<dbReference type="InterPro" id="IPR012132">
    <property type="entry name" value="GMC_OxRdtase"/>
</dbReference>
<evidence type="ECO:0000256" key="3">
    <source>
        <dbReference type="ARBA" id="ARBA00022630"/>
    </source>
</evidence>
<dbReference type="InterPro" id="IPR007867">
    <property type="entry name" value="GMC_OxRtase_C"/>
</dbReference>
<dbReference type="PANTHER" id="PTHR11552:SF147">
    <property type="entry name" value="CHOLINE DEHYDROGENASE, MITOCHONDRIAL"/>
    <property type="match status" value="1"/>
</dbReference>
<evidence type="ECO:0000256" key="6">
    <source>
        <dbReference type="RuleBase" id="RU003968"/>
    </source>
</evidence>
<dbReference type="InterPro" id="IPR036188">
    <property type="entry name" value="FAD/NAD-bd_sf"/>
</dbReference>